<dbReference type="AlphaFoldDB" id="A0AAN0VGP0"/>
<evidence type="ECO:0000313" key="4">
    <source>
        <dbReference type="Proteomes" id="UP000019438"/>
    </source>
</evidence>
<dbReference type="EC" id="1.1.1.100" evidence="3"/>
<name>A0AAN0VGP0_9PROT</name>
<organism evidence="3 4">
    <name type="scientific">Granulibacter bethesdensis</name>
    <dbReference type="NCBI Taxonomy" id="364410"/>
    <lineage>
        <taxon>Bacteria</taxon>
        <taxon>Pseudomonadati</taxon>
        <taxon>Pseudomonadota</taxon>
        <taxon>Alphaproteobacteria</taxon>
        <taxon>Acetobacterales</taxon>
        <taxon>Acetobacteraceae</taxon>
        <taxon>Granulibacter</taxon>
    </lineage>
</organism>
<dbReference type="EMBL" id="CP003181">
    <property type="protein sequence ID" value="AHJ64127.1"/>
    <property type="molecule type" value="Genomic_DNA"/>
</dbReference>
<dbReference type="InterPro" id="IPR020904">
    <property type="entry name" value="Sc_DH/Rdtase_CS"/>
</dbReference>
<dbReference type="Proteomes" id="UP000019438">
    <property type="component" value="Chromosome"/>
</dbReference>
<dbReference type="PANTHER" id="PTHR43639">
    <property type="entry name" value="OXIDOREDUCTASE, SHORT-CHAIN DEHYDROGENASE/REDUCTASE FAMILY (AFU_ORTHOLOGUE AFUA_5G02870)"/>
    <property type="match status" value="1"/>
</dbReference>
<dbReference type="PRINTS" id="PR00081">
    <property type="entry name" value="GDHRDH"/>
</dbReference>
<gene>
    <name evidence="3" type="ORF">GbCGDNIH3_2226</name>
</gene>
<dbReference type="KEGG" id="gbc:GbCGDNIH3_2226"/>
<proteinExistence type="inferred from homology"/>
<protein>
    <submittedName>
        <fullName evidence="3">3-oxoacyl-[acyl-carrier protein] reductase</fullName>
        <ecNumber evidence="3">1.1.1.100</ecNumber>
    </submittedName>
</protein>
<keyword evidence="2 3" id="KW-0560">Oxidoreductase</keyword>
<dbReference type="GO" id="GO:0004316">
    <property type="term" value="F:3-oxoacyl-[acyl-carrier-protein] reductase (NADPH) activity"/>
    <property type="evidence" value="ECO:0007669"/>
    <property type="project" value="UniProtKB-EC"/>
</dbReference>
<dbReference type="NCBIfam" id="NF006597">
    <property type="entry name" value="PRK09134.1"/>
    <property type="match status" value="1"/>
</dbReference>
<comment type="similarity">
    <text evidence="1">Belongs to the short-chain dehydrogenases/reductases (SDR) family.</text>
</comment>
<evidence type="ECO:0000256" key="2">
    <source>
        <dbReference type="ARBA" id="ARBA00023002"/>
    </source>
</evidence>
<dbReference type="PRINTS" id="PR00080">
    <property type="entry name" value="SDRFAMILY"/>
</dbReference>
<dbReference type="InterPro" id="IPR002347">
    <property type="entry name" value="SDR_fam"/>
</dbReference>
<dbReference type="PROSITE" id="PS00061">
    <property type="entry name" value="ADH_SHORT"/>
    <property type="match status" value="1"/>
</dbReference>
<accession>A0AAN0VGP0</accession>
<evidence type="ECO:0000256" key="1">
    <source>
        <dbReference type="ARBA" id="ARBA00006484"/>
    </source>
</evidence>
<dbReference type="SUPFAM" id="SSF51735">
    <property type="entry name" value="NAD(P)-binding Rossmann-fold domains"/>
    <property type="match status" value="1"/>
</dbReference>
<sequence>MADAPARTARRNRSAPVAEVMIPPRSEVGDGGDKTGTAGIRHRTVWHKPPASGHGMLALTVRRPHRIISSWNHRRMLHSLPLSEAMPRTALVTGAGRRIGRAIALALGEAGFSVAVHYGTSRTEAEEVVTTLHRSGRNAVRLQADLGREHDARRLMQDATDALGPIGVLINNAAIFEFDAWHDATRDSWDRHMETNLRAPLVLAQSFAHLLPTTAQGAVINMIDQRVWAPGPGFISYTVAKSGLWTLTRTLALALAPRIRVNAIGPGPAAPSKRQTPDQFAEQCRSVPLGHGTNPDEIARAVLFLLSLPSVTGQMLALDGGQHLQGAGSTTLVE</sequence>
<dbReference type="PANTHER" id="PTHR43639:SF1">
    <property type="entry name" value="SHORT-CHAIN DEHYDROGENASE_REDUCTASE FAMILY PROTEIN"/>
    <property type="match status" value="1"/>
</dbReference>
<reference evidence="4" key="1">
    <citation type="submission" date="2012-06" db="EMBL/GenBank/DDBJ databases">
        <title>Genome analysis of multiple Granulibacter bethesdensis isolates demonstrates substantial genome diversity.</title>
        <authorList>
            <person name="Greenberg D.E."/>
            <person name="Porcella S.F."/>
            <person name="Zarember K."/>
            <person name="Zelazny A.M."/>
            <person name="Bruno D."/>
            <person name="Martens C."/>
            <person name="Barbian K.D."/>
            <person name="Jaske E."/>
            <person name="Holland S.M."/>
        </authorList>
    </citation>
    <scope>NUCLEOTIDE SEQUENCE [LARGE SCALE GENOMIC DNA]</scope>
    <source>
        <strain evidence="4">CGDNIH3</strain>
    </source>
</reference>
<evidence type="ECO:0000313" key="3">
    <source>
        <dbReference type="EMBL" id="AHJ64127.1"/>
    </source>
</evidence>
<dbReference type="InterPro" id="IPR036291">
    <property type="entry name" value="NAD(P)-bd_dom_sf"/>
</dbReference>
<dbReference type="Gene3D" id="3.40.50.720">
    <property type="entry name" value="NAD(P)-binding Rossmann-like Domain"/>
    <property type="match status" value="1"/>
</dbReference>
<dbReference type="Pfam" id="PF13561">
    <property type="entry name" value="adh_short_C2"/>
    <property type="match status" value="1"/>
</dbReference>